<dbReference type="Pfam" id="PF00386">
    <property type="entry name" value="C1q"/>
    <property type="match status" value="1"/>
</dbReference>
<keyword evidence="3 4" id="KW-0732">Signal</keyword>
<evidence type="ECO:0000256" key="3">
    <source>
        <dbReference type="ARBA" id="ARBA00022729"/>
    </source>
</evidence>
<comment type="caution">
    <text evidence="6">The sequence shown here is derived from an EMBL/GenBank/DDBJ whole genome shotgun (WGS) entry which is preliminary data.</text>
</comment>
<protein>
    <recommendedName>
        <fullName evidence="5">C1q domain-containing protein</fullName>
    </recommendedName>
</protein>
<dbReference type="Proteomes" id="UP001208570">
    <property type="component" value="Unassembled WGS sequence"/>
</dbReference>
<organism evidence="6 7">
    <name type="scientific">Paralvinella palmiformis</name>
    <dbReference type="NCBI Taxonomy" id="53620"/>
    <lineage>
        <taxon>Eukaryota</taxon>
        <taxon>Metazoa</taxon>
        <taxon>Spiralia</taxon>
        <taxon>Lophotrochozoa</taxon>
        <taxon>Annelida</taxon>
        <taxon>Polychaeta</taxon>
        <taxon>Sedentaria</taxon>
        <taxon>Canalipalpata</taxon>
        <taxon>Terebellida</taxon>
        <taxon>Terebelliformia</taxon>
        <taxon>Alvinellidae</taxon>
        <taxon>Paralvinella</taxon>
    </lineage>
</organism>
<evidence type="ECO:0000256" key="1">
    <source>
        <dbReference type="ARBA" id="ARBA00004613"/>
    </source>
</evidence>
<dbReference type="InterPro" id="IPR050822">
    <property type="entry name" value="Cerebellin_Synaptic_Org"/>
</dbReference>
<evidence type="ECO:0000256" key="2">
    <source>
        <dbReference type="ARBA" id="ARBA00022525"/>
    </source>
</evidence>
<evidence type="ECO:0000313" key="7">
    <source>
        <dbReference type="Proteomes" id="UP001208570"/>
    </source>
</evidence>
<evidence type="ECO:0000259" key="5">
    <source>
        <dbReference type="PROSITE" id="PS50871"/>
    </source>
</evidence>
<gene>
    <name evidence="6" type="ORF">LSH36_335g00011</name>
</gene>
<dbReference type="AlphaFoldDB" id="A0AAD9N254"/>
<dbReference type="PANTHER" id="PTHR22923">
    <property type="entry name" value="CEREBELLIN-RELATED"/>
    <property type="match status" value="1"/>
</dbReference>
<comment type="subcellular location">
    <subcellularLocation>
        <location evidence="1">Secreted</location>
    </subcellularLocation>
</comment>
<evidence type="ECO:0000256" key="4">
    <source>
        <dbReference type="SAM" id="SignalP"/>
    </source>
</evidence>
<dbReference type="InterPro" id="IPR001073">
    <property type="entry name" value="C1q_dom"/>
</dbReference>
<feature type="signal peptide" evidence="4">
    <location>
        <begin position="1"/>
        <end position="23"/>
    </location>
</feature>
<dbReference type="SUPFAM" id="SSF49842">
    <property type="entry name" value="TNF-like"/>
    <property type="match status" value="1"/>
</dbReference>
<accession>A0AAD9N254</accession>
<evidence type="ECO:0000313" key="6">
    <source>
        <dbReference type="EMBL" id="KAK2152276.1"/>
    </source>
</evidence>
<keyword evidence="7" id="KW-1185">Reference proteome</keyword>
<dbReference type="Gene3D" id="2.60.120.40">
    <property type="match status" value="1"/>
</dbReference>
<feature type="domain" description="C1q" evidence="5">
    <location>
        <begin position="99"/>
        <end position="238"/>
    </location>
</feature>
<dbReference type="PANTHER" id="PTHR22923:SF116">
    <property type="entry name" value="C1Q DOMAIN-CONTAINING PROTEIN"/>
    <property type="match status" value="1"/>
</dbReference>
<dbReference type="EMBL" id="JAODUP010000334">
    <property type="protein sequence ID" value="KAK2152276.1"/>
    <property type="molecule type" value="Genomic_DNA"/>
</dbReference>
<feature type="chain" id="PRO_5042162657" description="C1q domain-containing protein" evidence="4">
    <location>
        <begin position="24"/>
        <end position="238"/>
    </location>
</feature>
<dbReference type="PROSITE" id="PS50871">
    <property type="entry name" value="C1Q"/>
    <property type="match status" value="1"/>
</dbReference>
<name>A0AAD9N254_9ANNE</name>
<dbReference type="InterPro" id="IPR008983">
    <property type="entry name" value="Tumour_necrosis_fac-like_dom"/>
</dbReference>
<keyword evidence="2" id="KW-0964">Secreted</keyword>
<dbReference type="GO" id="GO:0005576">
    <property type="term" value="C:extracellular region"/>
    <property type="evidence" value="ECO:0007669"/>
    <property type="project" value="UniProtKB-SubCell"/>
</dbReference>
<reference evidence="6" key="1">
    <citation type="journal article" date="2023" name="Mol. Biol. Evol.">
        <title>Third-Generation Sequencing Reveals the Adaptive Role of the Epigenome in Three Deep-Sea Polychaetes.</title>
        <authorList>
            <person name="Perez M."/>
            <person name="Aroh O."/>
            <person name="Sun Y."/>
            <person name="Lan Y."/>
            <person name="Juniper S.K."/>
            <person name="Young C.R."/>
            <person name="Angers B."/>
            <person name="Qian P.Y."/>
        </authorList>
    </citation>
    <scope>NUCLEOTIDE SEQUENCE</scope>
    <source>
        <strain evidence="6">P08H-3</strain>
    </source>
</reference>
<sequence>MNFQGARLILLFSLYSLLQGGLCQFPPRYRHTVPHRYHRTPTNSPQRLDSVLRSEFQNQIRERFNEVEENFKDIINKLTIDYERELEILKNVCLATKTVYDRAIAFQAYAAGHHHTSVQEQRLTFDKILMNSGGNFNSTTGSFTAPVDGIYTFTLGYASNARCRALSTCPRLVVNGRNKEDSCEESINPFSYTWLVMLALGDVVHSELHPSPHNSVPCTINEKDGPTKISFSGHIIKG</sequence>
<proteinExistence type="predicted"/>
<dbReference type="PRINTS" id="PR00007">
    <property type="entry name" value="COMPLEMNTC1Q"/>
</dbReference>
<dbReference type="SMART" id="SM00110">
    <property type="entry name" value="C1Q"/>
    <property type="match status" value="1"/>
</dbReference>